<evidence type="ECO:0000256" key="1">
    <source>
        <dbReference type="ARBA" id="ARBA00022801"/>
    </source>
</evidence>
<organism evidence="3 4">
    <name type="scientific">Nonomuraea dietziae</name>
    <dbReference type="NCBI Taxonomy" id="65515"/>
    <lineage>
        <taxon>Bacteria</taxon>
        <taxon>Bacillati</taxon>
        <taxon>Actinomycetota</taxon>
        <taxon>Actinomycetes</taxon>
        <taxon>Streptosporangiales</taxon>
        <taxon>Streptosporangiaceae</taxon>
        <taxon>Nonomuraea</taxon>
    </lineage>
</organism>
<feature type="region of interest" description="Disordered" evidence="2">
    <location>
        <begin position="43"/>
        <end position="65"/>
    </location>
</feature>
<dbReference type="NCBIfam" id="NF033748">
    <property type="entry name" value="class_F_sortase"/>
    <property type="match status" value="1"/>
</dbReference>
<dbReference type="InterPro" id="IPR042001">
    <property type="entry name" value="Sortase_F"/>
</dbReference>
<reference evidence="3 4" key="1">
    <citation type="submission" date="2020-08" db="EMBL/GenBank/DDBJ databases">
        <title>Sequencing the genomes of 1000 actinobacteria strains.</title>
        <authorList>
            <person name="Klenk H.-P."/>
        </authorList>
    </citation>
    <scope>NUCLEOTIDE SEQUENCE [LARGE SCALE GENOMIC DNA]</scope>
    <source>
        <strain evidence="3 4">DSM 44320</strain>
    </source>
</reference>
<keyword evidence="1" id="KW-0378">Hydrolase</keyword>
<dbReference type="AlphaFoldDB" id="A0A7W5YBW4"/>
<evidence type="ECO:0000256" key="2">
    <source>
        <dbReference type="SAM" id="MobiDB-lite"/>
    </source>
</evidence>
<dbReference type="EMBL" id="JACIBV010000001">
    <property type="protein sequence ID" value="MBB3728633.1"/>
    <property type="molecule type" value="Genomic_DNA"/>
</dbReference>
<protein>
    <recommendedName>
        <fullName evidence="5">Secreted protein</fullName>
    </recommendedName>
</protein>
<keyword evidence="4" id="KW-1185">Reference proteome</keyword>
<dbReference type="Gene3D" id="2.40.260.10">
    <property type="entry name" value="Sortase"/>
    <property type="match status" value="1"/>
</dbReference>
<dbReference type="InterPro" id="IPR005754">
    <property type="entry name" value="Sortase"/>
</dbReference>
<dbReference type="GeneID" id="95390860"/>
<evidence type="ECO:0000313" key="4">
    <source>
        <dbReference type="Proteomes" id="UP000579945"/>
    </source>
</evidence>
<accession>A0A7W5YBW4</accession>
<dbReference type="InterPro" id="IPR023365">
    <property type="entry name" value="Sortase_dom-sf"/>
</dbReference>
<comment type="caution">
    <text evidence="3">The sequence shown here is derived from an EMBL/GenBank/DDBJ whole genome shotgun (WGS) entry which is preliminary data.</text>
</comment>
<dbReference type="Pfam" id="PF04203">
    <property type="entry name" value="Sortase"/>
    <property type="match status" value="1"/>
</dbReference>
<dbReference type="RefSeq" id="WP_246452035.1">
    <property type="nucleotide sequence ID" value="NZ_BAAAXX010000146.1"/>
</dbReference>
<gene>
    <name evidence="3" type="ORF">FHR33_004493</name>
</gene>
<evidence type="ECO:0008006" key="5">
    <source>
        <dbReference type="Google" id="ProtNLM"/>
    </source>
</evidence>
<dbReference type="CDD" id="cd05829">
    <property type="entry name" value="Sortase_F"/>
    <property type="match status" value="1"/>
</dbReference>
<name>A0A7W5YBW4_9ACTN</name>
<sequence length="223" mass="23316">MNTCPPGPACRRPMGPGGHVIVALTLLASAGCMPVEASPRPVARAPVPSASTARDPWPTPLAGEPRRAEPTHVLIPRLGVKAPLVVLGVADDGRLAVPPLDHANIAGWYGGGPTPGERGSAVIVGHLDTTTGPAVFARLSELRTGDTVAAVRADGTVAVFSVERLQRTPKSRFPADEVYGATRERKLVLVTCGGAFDRIHGSYTDNLIVHAVYRAAYAVSDLR</sequence>
<feature type="compositionally biased region" description="Low complexity" evidence="2">
    <location>
        <begin position="43"/>
        <end position="54"/>
    </location>
</feature>
<evidence type="ECO:0000313" key="3">
    <source>
        <dbReference type="EMBL" id="MBB3728633.1"/>
    </source>
</evidence>
<proteinExistence type="predicted"/>
<dbReference type="Proteomes" id="UP000579945">
    <property type="component" value="Unassembled WGS sequence"/>
</dbReference>
<dbReference type="GO" id="GO:0016787">
    <property type="term" value="F:hydrolase activity"/>
    <property type="evidence" value="ECO:0007669"/>
    <property type="project" value="UniProtKB-KW"/>
</dbReference>
<dbReference type="SUPFAM" id="SSF63817">
    <property type="entry name" value="Sortase"/>
    <property type="match status" value="1"/>
</dbReference>